<feature type="region of interest" description="Disordered" evidence="1">
    <location>
        <begin position="38"/>
        <end position="63"/>
    </location>
</feature>
<dbReference type="Proteomes" id="UP000799421">
    <property type="component" value="Unassembled WGS sequence"/>
</dbReference>
<name>A0A6A7BPJ1_9PEZI</name>
<evidence type="ECO:0000256" key="1">
    <source>
        <dbReference type="SAM" id="MobiDB-lite"/>
    </source>
</evidence>
<feature type="compositionally biased region" description="Low complexity" evidence="1">
    <location>
        <begin position="340"/>
        <end position="352"/>
    </location>
</feature>
<reference evidence="2" key="1">
    <citation type="journal article" date="2020" name="Stud. Mycol.">
        <title>101 Dothideomycetes genomes: a test case for predicting lifestyles and emergence of pathogens.</title>
        <authorList>
            <person name="Haridas S."/>
            <person name="Albert R."/>
            <person name="Binder M."/>
            <person name="Bloem J."/>
            <person name="Labutti K."/>
            <person name="Salamov A."/>
            <person name="Andreopoulos B."/>
            <person name="Baker S."/>
            <person name="Barry K."/>
            <person name="Bills G."/>
            <person name="Bluhm B."/>
            <person name="Cannon C."/>
            <person name="Castanera R."/>
            <person name="Culley D."/>
            <person name="Daum C."/>
            <person name="Ezra D."/>
            <person name="Gonzalez J."/>
            <person name="Henrissat B."/>
            <person name="Kuo A."/>
            <person name="Liang C."/>
            <person name="Lipzen A."/>
            <person name="Lutzoni F."/>
            <person name="Magnuson J."/>
            <person name="Mondo S."/>
            <person name="Nolan M."/>
            <person name="Ohm R."/>
            <person name="Pangilinan J."/>
            <person name="Park H.-J."/>
            <person name="Ramirez L."/>
            <person name="Alfaro M."/>
            <person name="Sun H."/>
            <person name="Tritt A."/>
            <person name="Yoshinaga Y."/>
            <person name="Zwiers L.-H."/>
            <person name="Turgeon B."/>
            <person name="Goodwin S."/>
            <person name="Spatafora J."/>
            <person name="Crous P."/>
            <person name="Grigoriev I."/>
        </authorList>
    </citation>
    <scope>NUCLEOTIDE SEQUENCE</scope>
    <source>
        <strain evidence="2">CBS 480.64</strain>
    </source>
</reference>
<feature type="compositionally biased region" description="Polar residues" evidence="1">
    <location>
        <begin position="583"/>
        <end position="611"/>
    </location>
</feature>
<feature type="compositionally biased region" description="Basic and acidic residues" evidence="1">
    <location>
        <begin position="568"/>
        <end position="581"/>
    </location>
</feature>
<feature type="compositionally biased region" description="Polar residues" evidence="1">
    <location>
        <begin position="529"/>
        <end position="545"/>
    </location>
</feature>
<feature type="compositionally biased region" description="Basic and acidic residues" evidence="1">
    <location>
        <begin position="308"/>
        <end position="319"/>
    </location>
</feature>
<feature type="compositionally biased region" description="Polar residues" evidence="1">
    <location>
        <begin position="468"/>
        <end position="479"/>
    </location>
</feature>
<feature type="region of interest" description="Disordered" evidence="1">
    <location>
        <begin position="117"/>
        <end position="632"/>
    </location>
</feature>
<accession>A0A6A7BPJ1</accession>
<organism evidence="2 3">
    <name type="scientific">Piedraia hortae CBS 480.64</name>
    <dbReference type="NCBI Taxonomy" id="1314780"/>
    <lineage>
        <taxon>Eukaryota</taxon>
        <taxon>Fungi</taxon>
        <taxon>Dikarya</taxon>
        <taxon>Ascomycota</taxon>
        <taxon>Pezizomycotina</taxon>
        <taxon>Dothideomycetes</taxon>
        <taxon>Dothideomycetidae</taxon>
        <taxon>Capnodiales</taxon>
        <taxon>Piedraiaceae</taxon>
        <taxon>Piedraia</taxon>
    </lineage>
</organism>
<evidence type="ECO:0000313" key="3">
    <source>
        <dbReference type="Proteomes" id="UP000799421"/>
    </source>
</evidence>
<feature type="compositionally biased region" description="Low complexity" evidence="1">
    <location>
        <begin position="359"/>
        <end position="371"/>
    </location>
</feature>
<keyword evidence="3" id="KW-1185">Reference proteome</keyword>
<evidence type="ECO:0000313" key="2">
    <source>
        <dbReference type="EMBL" id="KAF2857276.1"/>
    </source>
</evidence>
<feature type="compositionally biased region" description="Low complexity" evidence="1">
    <location>
        <begin position="384"/>
        <end position="395"/>
    </location>
</feature>
<feature type="compositionally biased region" description="Polar residues" evidence="1">
    <location>
        <begin position="425"/>
        <end position="436"/>
    </location>
</feature>
<protein>
    <submittedName>
        <fullName evidence="2">Uncharacterized protein</fullName>
    </submittedName>
</protein>
<dbReference type="AlphaFoldDB" id="A0A6A7BPJ1"/>
<sequence length="691" mass="75106">MKTRKFSFDLPRLVSVDRFRVTSVLIVEQKISALRPDNRSFRDQLNQPLESPPPTPRSVRPPLSPLTEAELRSACTYVVQNYKPSHVVCDEPAAGAGMAGQKQQLDYAAIRATAPQLEPSMSPSPTKNAAASVDAADVVDDSRSTRRDPQRRAEQLMNPTRSTSTALRPRADSHLRSQSHPVPNTLAAPRSEDAHRLHGLTRAGSGTSGSTPHTDTTDYPWSDRASTAMTSAAVTPARSSKRTSSHAWPTSEPAAAAADHRPLPLSADATPTANALSTAEPSPCSSSHQPPPSPFINVPKRKPVPARLDVRPPERERGRPKSYIPPVPPPTRSRGTSQVASRAASRARSISRYVKDFIRPSSPSSSRIASPNCVAAPEEPSVQRSSSRRAPSTTRNVRERLRSVAAATTAGSRRPSVDQGKASGRTPSRRSPSIDSYRSAMSELDLPDSRRPSAGQIRPGRVPHKRQASQTSDGPSRPSTADARGRSPTQAFPLAAASSKLKPPVDLNRELPPLPKLDDRWAEDESESRSPVSRTDSKTPSASARSDNREDILAARMGLPTPPRSKKASIDLRSETQEKRRSITATRPYNVNTGKRQVSRLSTGPVRQSGNRRVGPPRHVATTGHTPLGHTRNNSELVSVRKLSMEDVRNVPPLPAKERKWWQLMGRKGEKGMETMRLGVGGEAFGPVVRY</sequence>
<gene>
    <name evidence="2" type="ORF">K470DRAFT_297195</name>
</gene>
<feature type="compositionally biased region" description="Polar residues" evidence="1">
    <location>
        <begin position="204"/>
        <end position="233"/>
    </location>
</feature>
<proteinExistence type="predicted"/>
<dbReference type="OrthoDB" id="5430532at2759"/>
<feature type="compositionally biased region" description="Basic and acidic residues" evidence="1">
    <location>
        <begin position="140"/>
        <end position="154"/>
    </location>
</feature>
<dbReference type="EMBL" id="MU006053">
    <property type="protein sequence ID" value="KAF2857276.1"/>
    <property type="molecule type" value="Genomic_DNA"/>
</dbReference>
<feature type="compositionally biased region" description="Polar residues" evidence="1">
    <location>
        <begin position="157"/>
        <end position="166"/>
    </location>
</feature>
<feature type="compositionally biased region" description="Polar residues" evidence="1">
    <location>
        <begin position="269"/>
        <end position="280"/>
    </location>
</feature>